<dbReference type="AlphaFoldDB" id="A0A8S3G8F9"/>
<gene>
    <name evidence="2" type="ORF">BYL167_LOCUS74043</name>
</gene>
<dbReference type="Proteomes" id="UP000681967">
    <property type="component" value="Unassembled WGS sequence"/>
</dbReference>
<evidence type="ECO:0000256" key="1">
    <source>
        <dbReference type="SAM" id="Phobius"/>
    </source>
</evidence>
<sequence>PRSQQATTKITTTAAPLYNAYGPLVGFNEVFENTRACIGWSTVLSILALILALVVPGILAFSFLSAKKLGPEVKTITTTTVKTEYVPVPQDVNVETVLLTRGIATDETRPTQVVLHEDQAITTQAYHA</sequence>
<evidence type="ECO:0000313" key="3">
    <source>
        <dbReference type="Proteomes" id="UP000681967"/>
    </source>
</evidence>
<evidence type="ECO:0000313" key="2">
    <source>
        <dbReference type="EMBL" id="CAF5158888.1"/>
    </source>
</evidence>
<dbReference type="EMBL" id="CAJOBH010263899">
    <property type="protein sequence ID" value="CAF5158888.1"/>
    <property type="molecule type" value="Genomic_DNA"/>
</dbReference>
<proteinExistence type="predicted"/>
<keyword evidence="1" id="KW-0812">Transmembrane</keyword>
<organism evidence="2 3">
    <name type="scientific">Rotaria magnacalcarata</name>
    <dbReference type="NCBI Taxonomy" id="392030"/>
    <lineage>
        <taxon>Eukaryota</taxon>
        <taxon>Metazoa</taxon>
        <taxon>Spiralia</taxon>
        <taxon>Gnathifera</taxon>
        <taxon>Rotifera</taxon>
        <taxon>Eurotatoria</taxon>
        <taxon>Bdelloidea</taxon>
        <taxon>Philodinida</taxon>
        <taxon>Philodinidae</taxon>
        <taxon>Rotaria</taxon>
    </lineage>
</organism>
<feature type="transmembrane region" description="Helical" evidence="1">
    <location>
        <begin position="38"/>
        <end position="64"/>
    </location>
</feature>
<accession>A0A8S3G8F9</accession>
<protein>
    <submittedName>
        <fullName evidence="2">Uncharacterized protein</fullName>
    </submittedName>
</protein>
<keyword evidence="1" id="KW-0472">Membrane</keyword>
<name>A0A8S3G8F9_9BILA</name>
<comment type="caution">
    <text evidence="2">The sequence shown here is derived from an EMBL/GenBank/DDBJ whole genome shotgun (WGS) entry which is preliminary data.</text>
</comment>
<feature type="non-terminal residue" evidence="2">
    <location>
        <position position="1"/>
    </location>
</feature>
<reference evidence="2" key="1">
    <citation type="submission" date="2021-02" db="EMBL/GenBank/DDBJ databases">
        <authorList>
            <person name="Nowell W R."/>
        </authorList>
    </citation>
    <scope>NUCLEOTIDE SEQUENCE</scope>
</reference>
<keyword evidence="1" id="KW-1133">Transmembrane helix</keyword>